<name>A0A9X1V7W6_9BACL</name>
<dbReference type="InterPro" id="IPR013740">
    <property type="entry name" value="Redoxin"/>
</dbReference>
<dbReference type="EMBL" id="JALBUF010000002">
    <property type="protein sequence ID" value="MCI0182865.1"/>
    <property type="molecule type" value="Genomic_DNA"/>
</dbReference>
<accession>A0A9X1V7W6</accession>
<keyword evidence="5" id="KW-1185">Reference proteome</keyword>
<evidence type="ECO:0000313" key="5">
    <source>
        <dbReference type="Proteomes" id="UP001139263"/>
    </source>
</evidence>
<dbReference type="CDD" id="cd02966">
    <property type="entry name" value="TlpA_like_family"/>
    <property type="match status" value="1"/>
</dbReference>
<protein>
    <submittedName>
        <fullName evidence="4">Thiol-disulfide oxidoreductase ResA</fullName>
    </submittedName>
</protein>
<dbReference type="InterPro" id="IPR017937">
    <property type="entry name" value="Thioredoxin_CS"/>
</dbReference>
<dbReference type="GO" id="GO:0016491">
    <property type="term" value="F:oxidoreductase activity"/>
    <property type="evidence" value="ECO:0007669"/>
    <property type="project" value="InterPro"/>
</dbReference>
<feature type="domain" description="Thioredoxin" evidence="3">
    <location>
        <begin position="37"/>
        <end position="176"/>
    </location>
</feature>
<keyword evidence="2" id="KW-0201">Cytochrome c-type biogenesis</keyword>
<dbReference type="PROSITE" id="PS00194">
    <property type="entry name" value="THIOREDOXIN_1"/>
    <property type="match status" value="1"/>
</dbReference>
<dbReference type="PROSITE" id="PS51257">
    <property type="entry name" value="PROKAR_LIPOPROTEIN"/>
    <property type="match status" value="1"/>
</dbReference>
<evidence type="ECO:0000256" key="2">
    <source>
        <dbReference type="ARBA" id="ARBA00022748"/>
    </source>
</evidence>
<dbReference type="PANTHER" id="PTHR42852:SF1">
    <property type="entry name" value="THIOREDOXIN-LIKE PROTEIN YNEN"/>
    <property type="match status" value="1"/>
</dbReference>
<comment type="caution">
    <text evidence="4">The sequence shown here is derived from an EMBL/GenBank/DDBJ whole genome shotgun (WGS) entry which is preliminary data.</text>
</comment>
<proteinExistence type="predicted"/>
<reference evidence="4" key="1">
    <citation type="submission" date="2022-03" db="EMBL/GenBank/DDBJ databases">
        <title>Draft Genome Sequence of Firmicute Strain S0AB, a Heterotrophic Iron/Sulfur-Oxidizing Extreme Acidophile.</title>
        <authorList>
            <person name="Vergara E."/>
            <person name="Pakostova E."/>
            <person name="Johnson D.B."/>
            <person name="Holmes D.S."/>
        </authorList>
    </citation>
    <scope>NUCLEOTIDE SEQUENCE</scope>
    <source>
        <strain evidence="4">S0AB</strain>
    </source>
</reference>
<dbReference type="InterPro" id="IPR050553">
    <property type="entry name" value="Thioredoxin_ResA/DsbE_sf"/>
</dbReference>
<gene>
    <name evidence="4" type="primary">resA_1</name>
    <name evidence="4" type="ORF">MM817_01134</name>
</gene>
<dbReference type="Proteomes" id="UP001139263">
    <property type="component" value="Unassembled WGS sequence"/>
</dbReference>
<evidence type="ECO:0000313" key="4">
    <source>
        <dbReference type="EMBL" id="MCI0182865.1"/>
    </source>
</evidence>
<sequence length="187" mass="20711">MVLNMKRRRTWLTGLLVFILGCAIIVNQHPGKLAHIPEEGYLAPSFTLETVQGQSLNITQLKGKPLMINFFASWCPPCQAEAPDLVKMDALYHSQVTFIGVDMTESDSRSAVITFMKKVGIQYPVLLDSVGKVAKEYDVISIPTSFFINSKGVIVDRVEGALSQRTLQAELSQLVKISPESKASQQR</sequence>
<dbReference type="GO" id="GO:0017004">
    <property type="term" value="P:cytochrome complex assembly"/>
    <property type="evidence" value="ECO:0007669"/>
    <property type="project" value="UniProtKB-KW"/>
</dbReference>
<dbReference type="PROSITE" id="PS51352">
    <property type="entry name" value="THIOREDOXIN_2"/>
    <property type="match status" value="1"/>
</dbReference>
<dbReference type="GO" id="GO:0030313">
    <property type="term" value="C:cell envelope"/>
    <property type="evidence" value="ECO:0007669"/>
    <property type="project" value="UniProtKB-SubCell"/>
</dbReference>
<comment type="subcellular location">
    <subcellularLocation>
        <location evidence="1">Cell envelope</location>
    </subcellularLocation>
</comment>
<dbReference type="SUPFAM" id="SSF52833">
    <property type="entry name" value="Thioredoxin-like"/>
    <property type="match status" value="1"/>
</dbReference>
<organism evidence="4 5">
    <name type="scientific">Sulfoacidibacillus ferrooxidans</name>
    <dbReference type="NCBI Taxonomy" id="2005001"/>
    <lineage>
        <taxon>Bacteria</taxon>
        <taxon>Bacillati</taxon>
        <taxon>Bacillota</taxon>
        <taxon>Bacilli</taxon>
        <taxon>Bacillales</taxon>
        <taxon>Alicyclobacillaceae</taxon>
        <taxon>Sulfoacidibacillus</taxon>
    </lineage>
</organism>
<dbReference type="AlphaFoldDB" id="A0A9X1V7W6"/>
<evidence type="ECO:0000256" key="1">
    <source>
        <dbReference type="ARBA" id="ARBA00004196"/>
    </source>
</evidence>
<dbReference type="InterPro" id="IPR036249">
    <property type="entry name" value="Thioredoxin-like_sf"/>
</dbReference>
<dbReference type="InterPro" id="IPR013766">
    <property type="entry name" value="Thioredoxin_domain"/>
</dbReference>
<dbReference type="Pfam" id="PF08534">
    <property type="entry name" value="Redoxin"/>
    <property type="match status" value="1"/>
</dbReference>
<dbReference type="Gene3D" id="3.40.30.10">
    <property type="entry name" value="Glutaredoxin"/>
    <property type="match status" value="1"/>
</dbReference>
<dbReference type="PANTHER" id="PTHR42852">
    <property type="entry name" value="THIOL:DISULFIDE INTERCHANGE PROTEIN DSBE"/>
    <property type="match status" value="1"/>
</dbReference>
<evidence type="ECO:0000259" key="3">
    <source>
        <dbReference type="PROSITE" id="PS51352"/>
    </source>
</evidence>